<dbReference type="Gene3D" id="3.90.199.10">
    <property type="entry name" value="Topoisomerase II, domain 5"/>
    <property type="match status" value="1"/>
</dbReference>
<dbReference type="InterPro" id="IPR006691">
    <property type="entry name" value="GyrA/parC_rep"/>
</dbReference>
<keyword evidence="9" id="KW-0963">Cytoplasm</keyword>
<dbReference type="GO" id="GO:0006265">
    <property type="term" value="P:DNA topological change"/>
    <property type="evidence" value="ECO:0007669"/>
    <property type="project" value="UniProtKB-UniRule"/>
</dbReference>
<dbReference type="PANTHER" id="PTHR43493">
    <property type="entry name" value="DNA GYRASE/TOPOISOMERASE SUBUNIT A"/>
    <property type="match status" value="1"/>
</dbReference>
<evidence type="ECO:0000256" key="7">
    <source>
        <dbReference type="ARBA" id="ARBA00023235"/>
    </source>
</evidence>
<evidence type="ECO:0000313" key="13">
    <source>
        <dbReference type="EMBL" id="ERT62745.1"/>
    </source>
</evidence>
<dbReference type="EMBL" id="AWXA01000001">
    <property type="protein sequence ID" value="ERT62745.1"/>
    <property type="molecule type" value="Genomic_DNA"/>
</dbReference>
<dbReference type="PROSITE" id="PS52040">
    <property type="entry name" value="TOPO_IIA"/>
    <property type="match status" value="1"/>
</dbReference>
<keyword evidence="4 9" id="KW-0067">ATP-binding</keyword>
<dbReference type="GO" id="GO:0006261">
    <property type="term" value="P:DNA-templated DNA replication"/>
    <property type="evidence" value="ECO:0007669"/>
    <property type="project" value="UniProtKB-UniRule"/>
</dbReference>
<evidence type="ECO:0000256" key="10">
    <source>
        <dbReference type="PROSITE-ProRule" id="PRU01384"/>
    </source>
</evidence>
<dbReference type="GO" id="GO:0005694">
    <property type="term" value="C:chromosome"/>
    <property type="evidence" value="ECO:0007669"/>
    <property type="project" value="InterPro"/>
</dbReference>
<dbReference type="Gene3D" id="1.10.268.10">
    <property type="entry name" value="Topoisomerase, domain 3"/>
    <property type="match status" value="1"/>
</dbReference>
<dbReference type="PANTHER" id="PTHR43493:SF5">
    <property type="entry name" value="DNA GYRASE SUBUNIT A, CHLOROPLASTIC_MITOCHONDRIAL"/>
    <property type="match status" value="1"/>
</dbReference>
<dbReference type="Pfam" id="PF03989">
    <property type="entry name" value="DNA_gyraseA_C"/>
    <property type="match status" value="6"/>
</dbReference>
<sequence>MDEQQQFDKVLPVCLENEMQSAYIDYAMSVIITRALPDVRDGLKPVHRRILYAMHEAGMTPNKPYKKSARIVGEVLGKYHPHGDSSVYDATVRLAQDFSTRYMLVDGHGNFGSVDGDSAAAMRYTEVRMAKITGEMLEDIDKETVDFMPNYDGSLQEPTVLPSKIPNLLVNGSAGIAVGMATNIPPHNLGEVIDGLVLMIDDPDVTLEQVMTKIKGPDFPTGAKILGREGILRAYSTGRGSIKMRACAEIEPMSKGKNRIIVTEIPYQVNKARVIEAIADLSRNKTVDGITALRDESDRKGMRIVIELRADVNPDIVLNKLYKHTQLQETFGVIMLALVDGHPRVLTLREVLAHYLAHQKEVITRRCRFELDKALARAHILEGLLIALDHIDEVIRTIRESQTDEIAKTALMSRFGLSERQAVAILDMRLRRLTGLEREKIEEEYRELQERIAYLRAVLADERMVMDIVRGELLEAKKRFGDERRTKLEADSSEFAIEDMIADERMVLTLTRRGYIKRINANVYHTQNKGGRGIKGMGTKDEDAVNHLLFTSSLNTVLFFTNFGRVYRLKAYEIPEASSRNSKGVAAINLLPLSGGEKVNALIDLDQADLSMNLFMATERGLVKKTELGEFKNVRRNGLIAISLVEGDHLAKVRLTAGDQNIILATKLGMAICFKESDVRPMGRNTRGVRGIALAEGDIVIGADVLEPGCQVLTVSEEGFGKRNNIDAYKVQLRGGKGVKNFKITPKTGDIVGVEVVHDDQELMLITSNGIVIRTDIESIGVKKGRNTSGVKIQKLEENDKVAALDTITVEGETDEDEEE</sequence>
<keyword evidence="7 9" id="KW-0413">Isomerase</keyword>
<dbReference type="Pfam" id="PF00521">
    <property type="entry name" value="DNA_topoisoIV"/>
    <property type="match status" value="1"/>
</dbReference>
<dbReference type="STRING" id="1111454.HMPREF1250_0121"/>
<comment type="subunit">
    <text evidence="8">Heterotetramer composed of ParC and ParE.</text>
</comment>
<dbReference type="GO" id="GO:0005524">
    <property type="term" value="F:ATP binding"/>
    <property type="evidence" value="ECO:0007669"/>
    <property type="project" value="UniProtKB-UniRule"/>
</dbReference>
<comment type="catalytic activity">
    <reaction evidence="1 9 10">
        <text>ATP-dependent breakage, passage and rejoining of double-stranded DNA.</text>
        <dbReference type="EC" id="5.6.2.2"/>
    </reaction>
</comment>
<dbReference type="Gene3D" id="3.30.1360.40">
    <property type="match status" value="1"/>
</dbReference>
<dbReference type="GO" id="GO:0034335">
    <property type="term" value="F:DNA negative supercoiling activity"/>
    <property type="evidence" value="ECO:0007669"/>
    <property type="project" value="UniProtKB-ARBA"/>
</dbReference>
<comment type="subcellular location">
    <subcellularLocation>
        <location evidence="9">Cytoplasm</location>
    </subcellularLocation>
</comment>
<keyword evidence="3 9" id="KW-0547">Nucleotide-binding</keyword>
<evidence type="ECO:0000256" key="11">
    <source>
        <dbReference type="SAM" id="Coils"/>
    </source>
</evidence>
<feature type="domain" description="Topo IIA-type catalytic" evidence="12">
    <location>
        <begin position="36"/>
        <end position="500"/>
    </location>
</feature>
<dbReference type="InterPro" id="IPR013758">
    <property type="entry name" value="Topo_IIA_A/C_ab"/>
</dbReference>
<comment type="subunit">
    <text evidence="9">Heterotetramer, composed of two GyrA and two GyrB chains. In the heterotetramer, GyrA contains the active site tyrosine that forms a transient covalent intermediate with DNA, while GyrB binds cofactors and catalyzes ATP hydrolysis.</text>
</comment>
<dbReference type="FunFam" id="3.30.1360.40:FF:000002">
    <property type="entry name" value="DNA gyrase subunit A"/>
    <property type="match status" value="1"/>
</dbReference>
<evidence type="ECO:0000256" key="4">
    <source>
        <dbReference type="ARBA" id="ARBA00022840"/>
    </source>
</evidence>
<comment type="similarity">
    <text evidence="2 9">Belongs to the type II topoisomerase GyrA/ParC subunit family.</text>
</comment>
<dbReference type="InterPro" id="IPR013760">
    <property type="entry name" value="Topo_IIA-like_dom_sf"/>
</dbReference>
<evidence type="ECO:0000256" key="6">
    <source>
        <dbReference type="ARBA" id="ARBA00023125"/>
    </source>
</evidence>
<comment type="caution">
    <text evidence="13">The sequence shown here is derived from an EMBL/GenBank/DDBJ whole genome shotgun (WGS) entry which is preliminary data.</text>
</comment>
<dbReference type="FunFam" id="3.90.199.10:FF:000001">
    <property type="entry name" value="DNA gyrase subunit A"/>
    <property type="match status" value="1"/>
</dbReference>
<dbReference type="SUPFAM" id="SSF101904">
    <property type="entry name" value="GyrA/ParC C-terminal domain-like"/>
    <property type="match status" value="1"/>
</dbReference>
<organism evidence="13 14">
    <name type="scientific">Megasphaera vaginalis</name>
    <name type="common">ex Srinivasan et al. 2021</name>
    <dbReference type="NCBI Taxonomy" id="1111454"/>
    <lineage>
        <taxon>Bacteria</taxon>
        <taxon>Bacillati</taxon>
        <taxon>Bacillota</taxon>
        <taxon>Negativicutes</taxon>
        <taxon>Veillonellales</taxon>
        <taxon>Veillonellaceae</taxon>
        <taxon>Megasphaera</taxon>
    </lineage>
</organism>
<comment type="caution">
    <text evidence="9">Lacks conserved residue(s) required for the propagation of feature annotation.</text>
</comment>
<dbReference type="InterPro" id="IPR050220">
    <property type="entry name" value="Type_II_DNA_Topoisomerases"/>
</dbReference>
<proteinExistence type="inferred from homology"/>
<dbReference type="GO" id="GO:0009330">
    <property type="term" value="C:DNA topoisomerase type II (double strand cut, ATP-hydrolyzing) complex"/>
    <property type="evidence" value="ECO:0007669"/>
    <property type="project" value="TreeGrafter"/>
</dbReference>
<dbReference type="Gene3D" id="2.120.10.90">
    <property type="entry name" value="DNA gyrase/topoisomerase IV, subunit A, C-terminal"/>
    <property type="match status" value="1"/>
</dbReference>
<dbReference type="GO" id="GO:0003677">
    <property type="term" value="F:DNA binding"/>
    <property type="evidence" value="ECO:0007669"/>
    <property type="project" value="UniProtKB-UniRule"/>
</dbReference>
<dbReference type="InterPro" id="IPR005743">
    <property type="entry name" value="GyrA"/>
</dbReference>
<feature type="active site" description="O-(5'-phospho-DNA)-tyrosine intermediate" evidence="9 10">
    <location>
        <position position="124"/>
    </location>
</feature>
<dbReference type="eggNOG" id="COG0188">
    <property type="taxonomic scope" value="Bacteria"/>
</dbReference>
<keyword evidence="14" id="KW-1185">Reference proteome</keyword>
<evidence type="ECO:0000256" key="2">
    <source>
        <dbReference type="ARBA" id="ARBA00008263"/>
    </source>
</evidence>
<comment type="function">
    <text evidence="9">A type II topoisomerase that negatively supercoils closed circular double-stranded (ds) DNA in an ATP-dependent manner to modulate DNA topology and maintain chromosomes in an underwound state. Negative supercoiling favors strand separation, and DNA replication, transcription, recombination and repair, all of which involve strand separation. Also able to catalyze the interconversion of other topological isomers of dsDNA rings, including catenanes and knotted rings. Type II topoisomerases break and join 2 DNA strands simultaneously in an ATP-dependent manner.</text>
</comment>
<evidence type="ECO:0000256" key="3">
    <source>
        <dbReference type="ARBA" id="ARBA00022741"/>
    </source>
</evidence>
<dbReference type="InterPro" id="IPR013757">
    <property type="entry name" value="Topo_IIA_A_a_sf"/>
</dbReference>
<dbReference type="NCBIfam" id="NF004044">
    <property type="entry name" value="PRK05561.1"/>
    <property type="match status" value="1"/>
</dbReference>
<dbReference type="EC" id="5.6.2.2" evidence="9"/>
<evidence type="ECO:0000256" key="1">
    <source>
        <dbReference type="ARBA" id="ARBA00000185"/>
    </source>
</evidence>
<dbReference type="PATRIC" id="fig|1111454.3.peg.9"/>
<evidence type="ECO:0000256" key="9">
    <source>
        <dbReference type="HAMAP-Rule" id="MF_01897"/>
    </source>
</evidence>
<keyword evidence="5 9" id="KW-0799">Topoisomerase</keyword>
<evidence type="ECO:0000256" key="5">
    <source>
        <dbReference type="ARBA" id="ARBA00023029"/>
    </source>
</evidence>
<evidence type="ECO:0000259" key="12">
    <source>
        <dbReference type="PROSITE" id="PS52040"/>
    </source>
</evidence>
<name>U7UTU8_9FIRM</name>
<comment type="miscellaneous">
    <text evidence="9">Few gyrases are as efficient as E.coli at forming negative supercoils. Not all organisms have 2 type II topoisomerases; in organisms with a single type II topoisomerase this enzyme also has to decatenate newly replicated chromosomes.</text>
</comment>
<dbReference type="InterPro" id="IPR035516">
    <property type="entry name" value="Gyrase/topoIV_suA_C"/>
</dbReference>
<gene>
    <name evidence="9 13" type="primary">gyrA</name>
    <name evidence="13" type="ORF">HMPREF1250_0121</name>
</gene>
<dbReference type="FunFam" id="1.10.268.10:FF:000001">
    <property type="entry name" value="DNA gyrase subunit A"/>
    <property type="match status" value="1"/>
</dbReference>
<keyword evidence="6 9" id="KW-0238">DNA-binding</keyword>
<feature type="coiled-coil region" evidence="11">
    <location>
        <begin position="431"/>
        <end position="458"/>
    </location>
</feature>
<dbReference type="SUPFAM" id="SSF56719">
    <property type="entry name" value="Type II DNA topoisomerase"/>
    <property type="match status" value="1"/>
</dbReference>
<dbReference type="FunFam" id="2.120.10.90:FF:000005">
    <property type="entry name" value="DNA topoisomerase 4 subunit A"/>
    <property type="match status" value="1"/>
</dbReference>
<dbReference type="OrthoDB" id="9806486at2"/>
<dbReference type="CDD" id="cd00187">
    <property type="entry name" value="TOP4c"/>
    <property type="match status" value="1"/>
</dbReference>
<evidence type="ECO:0000313" key="14">
    <source>
        <dbReference type="Proteomes" id="UP000017090"/>
    </source>
</evidence>
<accession>U7UTU8</accession>
<dbReference type="Proteomes" id="UP000017090">
    <property type="component" value="Unassembled WGS sequence"/>
</dbReference>
<protein>
    <recommendedName>
        <fullName evidence="9">DNA gyrase subunit A</fullName>
        <ecNumber evidence="9">5.6.2.2</ecNumber>
    </recommendedName>
</protein>
<dbReference type="SMART" id="SM00434">
    <property type="entry name" value="TOP4c"/>
    <property type="match status" value="1"/>
</dbReference>
<reference evidence="13 14" key="1">
    <citation type="submission" date="2013-09" db="EMBL/GenBank/DDBJ databases">
        <authorList>
            <person name="Durkin A.S."/>
            <person name="Haft D.R."/>
            <person name="McCorrison J."/>
            <person name="Torralba M."/>
            <person name="Gillis M."/>
            <person name="Haft D.H."/>
            <person name="Methe B."/>
            <person name="Sutton G."/>
            <person name="Nelson K.E."/>
        </authorList>
    </citation>
    <scope>NUCLEOTIDE SEQUENCE [LARGE SCALE GENOMIC DNA]</scope>
    <source>
        <strain evidence="13 14">BV3C16-1</strain>
    </source>
</reference>
<evidence type="ECO:0000256" key="8">
    <source>
        <dbReference type="ARBA" id="ARBA00063644"/>
    </source>
</evidence>
<dbReference type="HAMAP" id="MF_01897">
    <property type="entry name" value="GyrA"/>
    <property type="match status" value="1"/>
</dbReference>
<dbReference type="NCBIfam" id="TIGR01063">
    <property type="entry name" value="gyrA"/>
    <property type="match status" value="1"/>
</dbReference>
<dbReference type="InterPro" id="IPR002205">
    <property type="entry name" value="Topo_IIA_dom_A"/>
</dbReference>
<dbReference type="GO" id="GO:0005737">
    <property type="term" value="C:cytoplasm"/>
    <property type="evidence" value="ECO:0007669"/>
    <property type="project" value="UniProtKB-SubCell"/>
</dbReference>
<dbReference type="NCBIfam" id="NF004043">
    <property type="entry name" value="PRK05560.1"/>
    <property type="match status" value="1"/>
</dbReference>
<keyword evidence="11" id="KW-0175">Coiled coil</keyword>
<dbReference type="AlphaFoldDB" id="U7UTU8"/>